<evidence type="ECO:0000313" key="2">
    <source>
        <dbReference type="Proteomes" id="UP001589627"/>
    </source>
</evidence>
<dbReference type="InterPro" id="IPR023393">
    <property type="entry name" value="START-like_dom_sf"/>
</dbReference>
<sequence>MSFHISLDIDRPPAAVFAFIADFRTMPRWYEAVSQVTALPPGTRFRMVRSLPGGPAHNDVEITTHIPGEQVTFTSASGPTPFRYHYRIEPNADGTRLTLEAEISGAGLPGPAAHLGGLAERLFRQGMKKNLHTLKQILESSA</sequence>
<organism evidence="1 2">
    <name type="scientific">Actinoallomurus acaciae</name>
    <dbReference type="NCBI Taxonomy" id="502577"/>
    <lineage>
        <taxon>Bacteria</taxon>
        <taxon>Bacillati</taxon>
        <taxon>Actinomycetota</taxon>
        <taxon>Actinomycetes</taxon>
        <taxon>Streptosporangiales</taxon>
        <taxon>Thermomonosporaceae</taxon>
        <taxon>Actinoallomurus</taxon>
    </lineage>
</organism>
<dbReference type="Proteomes" id="UP001589627">
    <property type="component" value="Unassembled WGS sequence"/>
</dbReference>
<accession>A0ABV5YIK7</accession>
<reference evidence="1 2" key="1">
    <citation type="submission" date="2024-09" db="EMBL/GenBank/DDBJ databases">
        <authorList>
            <person name="Sun Q."/>
            <person name="Mori K."/>
        </authorList>
    </citation>
    <scope>NUCLEOTIDE SEQUENCE [LARGE SCALE GENOMIC DNA]</scope>
    <source>
        <strain evidence="1 2">TBRC 0563</strain>
    </source>
</reference>
<proteinExistence type="predicted"/>
<dbReference type="Pfam" id="PF10604">
    <property type="entry name" value="Polyketide_cyc2"/>
    <property type="match status" value="1"/>
</dbReference>
<dbReference type="SUPFAM" id="SSF55961">
    <property type="entry name" value="Bet v1-like"/>
    <property type="match status" value="1"/>
</dbReference>
<gene>
    <name evidence="1" type="ORF">ACFFNX_22110</name>
</gene>
<keyword evidence="2" id="KW-1185">Reference proteome</keyword>
<comment type="caution">
    <text evidence="1">The sequence shown here is derived from an EMBL/GenBank/DDBJ whole genome shotgun (WGS) entry which is preliminary data.</text>
</comment>
<evidence type="ECO:0000313" key="1">
    <source>
        <dbReference type="EMBL" id="MFB9834884.1"/>
    </source>
</evidence>
<name>A0ABV5YIK7_9ACTN</name>
<dbReference type="Gene3D" id="3.30.530.20">
    <property type="match status" value="1"/>
</dbReference>
<dbReference type="RefSeq" id="WP_378205338.1">
    <property type="nucleotide sequence ID" value="NZ_JBHLZP010000165.1"/>
</dbReference>
<dbReference type="EMBL" id="JBHLZP010000165">
    <property type="protein sequence ID" value="MFB9834884.1"/>
    <property type="molecule type" value="Genomic_DNA"/>
</dbReference>
<protein>
    <submittedName>
        <fullName evidence="1">SRPBCC family protein</fullName>
    </submittedName>
</protein>
<dbReference type="InterPro" id="IPR019587">
    <property type="entry name" value="Polyketide_cyclase/dehydratase"/>
</dbReference>